<evidence type="ECO:0000313" key="3">
    <source>
        <dbReference type="Proteomes" id="UP000224634"/>
    </source>
</evidence>
<gene>
    <name evidence="2" type="ORF">AJ80_04322</name>
</gene>
<dbReference type="STRING" id="1447883.A0A2B7YCY9"/>
<feature type="compositionally biased region" description="Polar residues" evidence="1">
    <location>
        <begin position="147"/>
        <end position="158"/>
    </location>
</feature>
<proteinExistence type="predicted"/>
<feature type="compositionally biased region" description="Low complexity" evidence="1">
    <location>
        <begin position="207"/>
        <end position="218"/>
    </location>
</feature>
<protein>
    <submittedName>
        <fullName evidence="2">Uncharacterized protein</fullName>
    </submittedName>
</protein>
<accession>A0A2B7YCY9</accession>
<keyword evidence="3" id="KW-1185">Reference proteome</keyword>
<feature type="region of interest" description="Disordered" evidence="1">
    <location>
        <begin position="143"/>
        <end position="238"/>
    </location>
</feature>
<feature type="region of interest" description="Disordered" evidence="1">
    <location>
        <begin position="346"/>
        <end position="374"/>
    </location>
</feature>
<evidence type="ECO:0000313" key="2">
    <source>
        <dbReference type="EMBL" id="PGH18903.1"/>
    </source>
</evidence>
<evidence type="ECO:0000256" key="1">
    <source>
        <dbReference type="SAM" id="MobiDB-lite"/>
    </source>
</evidence>
<dbReference type="AlphaFoldDB" id="A0A2B7YCY9"/>
<feature type="compositionally biased region" description="Acidic residues" evidence="1">
    <location>
        <begin position="174"/>
        <end position="186"/>
    </location>
</feature>
<dbReference type="OrthoDB" id="2163387at2759"/>
<name>A0A2B7YCY9_POLH7</name>
<organism evidence="2 3">
    <name type="scientific">Polytolypa hystricis (strain UAMH7299)</name>
    <dbReference type="NCBI Taxonomy" id="1447883"/>
    <lineage>
        <taxon>Eukaryota</taxon>
        <taxon>Fungi</taxon>
        <taxon>Dikarya</taxon>
        <taxon>Ascomycota</taxon>
        <taxon>Pezizomycotina</taxon>
        <taxon>Eurotiomycetes</taxon>
        <taxon>Eurotiomycetidae</taxon>
        <taxon>Onygenales</taxon>
        <taxon>Onygenales incertae sedis</taxon>
        <taxon>Polytolypa</taxon>
    </lineage>
</organism>
<dbReference type="PANTHER" id="PTHR40468">
    <property type="entry name" value="YALI0A15257P"/>
    <property type="match status" value="1"/>
</dbReference>
<dbReference type="Proteomes" id="UP000224634">
    <property type="component" value="Unassembled WGS sequence"/>
</dbReference>
<comment type="caution">
    <text evidence="2">The sequence shown here is derived from an EMBL/GenBank/DDBJ whole genome shotgun (WGS) entry which is preliminary data.</text>
</comment>
<dbReference type="EMBL" id="PDNA01000054">
    <property type="protein sequence ID" value="PGH18903.1"/>
    <property type="molecule type" value="Genomic_DNA"/>
</dbReference>
<feature type="region of interest" description="Disordered" evidence="1">
    <location>
        <begin position="251"/>
        <end position="275"/>
    </location>
</feature>
<feature type="region of interest" description="Disordered" evidence="1">
    <location>
        <begin position="41"/>
        <end position="86"/>
    </location>
</feature>
<sequence>MSITQPSGPGQRPARKLDVAQVSLSLQDRLGLAKVRYERARRLRIDPHTHKPHSRRPGPADGADMISDTASELSDNRYDTPLASSPLPAPILAKELPRSTRSRHAATFNPKSLAELSGGSRKRIRSDSLADYPAKAPRLSWKVNHGLPQSSPTFTRQVPTYRDSHPSFVSESDTIAEEGVEEEDDSPMLNQRSDEEIAHFRPRISRPEISSSMISSSPPRTPPPNRNRAVRNGKATQTGEDGADLLLYLANSPTPANFGTKPPPTTGDYLPSTPPSRYAALPSLISTPGGGMTANFGTPNQQFNFADFVNVTPSPAQLPWGSKTPGTVSRTPRPATQLRKRLNFDALVPPSAGSPSTREKKAGSALQLGAELRH</sequence>
<reference evidence="2 3" key="1">
    <citation type="submission" date="2017-10" db="EMBL/GenBank/DDBJ databases">
        <title>Comparative genomics in systemic dimorphic fungi from Ajellomycetaceae.</title>
        <authorList>
            <person name="Munoz J.F."/>
            <person name="Mcewen J.G."/>
            <person name="Clay O.K."/>
            <person name="Cuomo C.A."/>
        </authorList>
    </citation>
    <scope>NUCLEOTIDE SEQUENCE [LARGE SCALE GENOMIC DNA]</scope>
    <source>
        <strain evidence="2 3">UAMH7299</strain>
    </source>
</reference>
<dbReference type="PANTHER" id="PTHR40468:SF1">
    <property type="entry name" value="TOPOISOMERASE I DAMAGE AFFECTED PROTEIN 11"/>
    <property type="match status" value="1"/>
</dbReference>